<keyword evidence="1" id="KW-0472">Membrane</keyword>
<evidence type="ECO:0000313" key="3">
    <source>
        <dbReference type="Proteomes" id="UP000761423"/>
    </source>
</evidence>
<keyword evidence="1" id="KW-1133">Transmembrane helix</keyword>
<keyword evidence="3" id="KW-1185">Reference proteome</keyword>
<dbReference type="Proteomes" id="UP000761423">
    <property type="component" value="Unassembled WGS sequence"/>
</dbReference>
<reference evidence="2 3" key="1">
    <citation type="submission" date="2020-02" db="EMBL/GenBank/DDBJ databases">
        <authorList>
            <person name="Chen W.-M."/>
        </authorList>
    </citation>
    <scope>NUCLEOTIDE SEQUENCE [LARGE SCALE GENOMIC DNA]</scope>
    <source>
        <strain evidence="2 3">TWA-26</strain>
    </source>
</reference>
<dbReference type="EMBL" id="JAAJBV010000011">
    <property type="protein sequence ID" value="NHM05448.1"/>
    <property type="molecule type" value="Genomic_DNA"/>
</dbReference>
<evidence type="ECO:0008006" key="4">
    <source>
        <dbReference type="Google" id="ProtNLM"/>
    </source>
</evidence>
<dbReference type="Pfam" id="PF16872">
    <property type="entry name" value="putAbiC"/>
    <property type="match status" value="1"/>
</dbReference>
<dbReference type="InterPro" id="IPR031709">
    <property type="entry name" value="PutAbiC"/>
</dbReference>
<proteinExistence type="predicted"/>
<comment type="caution">
    <text evidence="2">The sequence shown here is derived from an EMBL/GenBank/DDBJ whole genome shotgun (WGS) entry which is preliminary data.</text>
</comment>
<evidence type="ECO:0000256" key="1">
    <source>
        <dbReference type="SAM" id="Phobius"/>
    </source>
</evidence>
<name>A0ABX0IE24_9FLAO</name>
<organism evidence="2 3">
    <name type="scientific">Flavobacterium celericrescens</name>
    <dbReference type="NCBI Taxonomy" id="2709780"/>
    <lineage>
        <taxon>Bacteria</taxon>
        <taxon>Pseudomonadati</taxon>
        <taxon>Bacteroidota</taxon>
        <taxon>Flavobacteriia</taxon>
        <taxon>Flavobacteriales</taxon>
        <taxon>Flavobacteriaceae</taxon>
        <taxon>Flavobacterium</taxon>
    </lineage>
</organism>
<feature type="transmembrane region" description="Helical" evidence="1">
    <location>
        <begin position="16"/>
        <end position="34"/>
    </location>
</feature>
<sequence>MSKENEIIKFSSKLSFLYIFFGVIGFVMIMLPMVFYNTTKIDSIGTIGDAVGGILNPVIAIGAALLTFLAFYIQYQANRQVQEQFKVQQFESQFYEMLRLHKENVNSLYLTTKKKIIYPKDEDIIESTVQGRVVFEHMKFELILIYMIALKHFHNENPKVLLNEAYAIFFNGISETKKGTHIFFDEILELESYIDNLDYDNFNKKLREGLRFNKDITQMLEFSLFKGHSHQLAHYYRHLFQTVKFIVNQNESFISYEMKRNFLRILRSQLSNTEQTLLFYNWYSNFGKQWEDDNNKYFTDYRMIHNLFNDLLISQFKLEDIFDLESGYRKEVNRKSDSLFEFQDW</sequence>
<protein>
    <recommendedName>
        <fullName evidence="4">Phage abortive infection protein</fullName>
    </recommendedName>
</protein>
<keyword evidence="1" id="KW-0812">Transmembrane</keyword>
<feature type="transmembrane region" description="Helical" evidence="1">
    <location>
        <begin position="54"/>
        <end position="73"/>
    </location>
</feature>
<dbReference type="RefSeq" id="WP_166237464.1">
    <property type="nucleotide sequence ID" value="NZ_JAAJBV010000011.1"/>
</dbReference>
<evidence type="ECO:0000313" key="2">
    <source>
        <dbReference type="EMBL" id="NHM05448.1"/>
    </source>
</evidence>
<accession>A0ABX0IE24</accession>
<gene>
    <name evidence="2" type="ORF">G4L40_12105</name>
</gene>